<keyword evidence="3" id="KW-1185">Reference proteome</keyword>
<feature type="region of interest" description="Disordered" evidence="1">
    <location>
        <begin position="1"/>
        <end position="21"/>
    </location>
</feature>
<accession>A0AA40CE37</accession>
<dbReference type="Proteomes" id="UP001174934">
    <property type="component" value="Unassembled WGS sequence"/>
</dbReference>
<feature type="compositionally biased region" description="Polar residues" evidence="1">
    <location>
        <begin position="107"/>
        <end position="117"/>
    </location>
</feature>
<gene>
    <name evidence="2" type="ORF">B0T17DRAFT_29776</name>
</gene>
<dbReference type="EMBL" id="JAULSR010000001">
    <property type="protein sequence ID" value="KAK0635077.1"/>
    <property type="molecule type" value="Genomic_DNA"/>
</dbReference>
<sequence>MFDHWSNSKKERTLTQGQAKKSVIKKVRRSSHARLTDIENMHMHTCGWLVTTGKELHMTVQRQANCTYISRDYGAARDNNEKHRRRVTNRDRLMCVCSQTDTIATNGRPSWSASQNAAREKKQTTNARTSAHLQKRKDRRIQGDSIQQQTAIAKDAEKSGLGFTMQSAKSPKVIEKNRSVSLCLLAFVFCVSLSNCYHRLRRRHCRFVVVGVACCWVVHRHRRGEGP</sequence>
<reference evidence="2" key="1">
    <citation type="submission" date="2023-06" db="EMBL/GenBank/DDBJ databases">
        <title>Genome-scale phylogeny and comparative genomics of the fungal order Sordariales.</title>
        <authorList>
            <consortium name="Lawrence Berkeley National Laboratory"/>
            <person name="Hensen N."/>
            <person name="Bonometti L."/>
            <person name="Westerberg I."/>
            <person name="Brannstrom I.O."/>
            <person name="Guillou S."/>
            <person name="Cros-Aarteil S."/>
            <person name="Calhoun S."/>
            <person name="Haridas S."/>
            <person name="Kuo A."/>
            <person name="Mondo S."/>
            <person name="Pangilinan J."/>
            <person name="Riley R."/>
            <person name="LaButti K."/>
            <person name="Andreopoulos B."/>
            <person name="Lipzen A."/>
            <person name="Chen C."/>
            <person name="Yanf M."/>
            <person name="Daum C."/>
            <person name="Ng V."/>
            <person name="Clum A."/>
            <person name="Steindorff A."/>
            <person name="Ohm R."/>
            <person name="Martin F."/>
            <person name="Silar P."/>
            <person name="Natvig D."/>
            <person name="Lalanne C."/>
            <person name="Gautier V."/>
            <person name="Ament-velasquez S.L."/>
            <person name="Kruys A."/>
            <person name="Hutchinson M.I."/>
            <person name="Powell A.J."/>
            <person name="Barry K."/>
            <person name="Miller A.N."/>
            <person name="Grigoriev I.V."/>
            <person name="Debuchy R."/>
            <person name="Gladieux P."/>
            <person name="Thoren M.H."/>
            <person name="Johannesson H."/>
        </authorList>
    </citation>
    <scope>NUCLEOTIDE SEQUENCE</scope>
    <source>
        <strain evidence="2">SMH3391-2</strain>
    </source>
</reference>
<organism evidence="2 3">
    <name type="scientific">Bombardia bombarda</name>
    <dbReference type="NCBI Taxonomy" id="252184"/>
    <lineage>
        <taxon>Eukaryota</taxon>
        <taxon>Fungi</taxon>
        <taxon>Dikarya</taxon>
        <taxon>Ascomycota</taxon>
        <taxon>Pezizomycotina</taxon>
        <taxon>Sordariomycetes</taxon>
        <taxon>Sordariomycetidae</taxon>
        <taxon>Sordariales</taxon>
        <taxon>Lasiosphaeriaceae</taxon>
        <taxon>Bombardia</taxon>
    </lineage>
</organism>
<feature type="region of interest" description="Disordered" evidence="1">
    <location>
        <begin position="107"/>
        <end position="135"/>
    </location>
</feature>
<evidence type="ECO:0000313" key="2">
    <source>
        <dbReference type="EMBL" id="KAK0635077.1"/>
    </source>
</evidence>
<dbReference type="AlphaFoldDB" id="A0AA40CE37"/>
<evidence type="ECO:0000313" key="3">
    <source>
        <dbReference type="Proteomes" id="UP001174934"/>
    </source>
</evidence>
<comment type="caution">
    <text evidence="2">The sequence shown here is derived from an EMBL/GenBank/DDBJ whole genome shotgun (WGS) entry which is preliminary data.</text>
</comment>
<evidence type="ECO:0000256" key="1">
    <source>
        <dbReference type="SAM" id="MobiDB-lite"/>
    </source>
</evidence>
<protein>
    <submittedName>
        <fullName evidence="2">Uncharacterized protein</fullName>
    </submittedName>
</protein>
<feature type="compositionally biased region" description="Basic and acidic residues" evidence="1">
    <location>
        <begin position="1"/>
        <end position="13"/>
    </location>
</feature>
<name>A0AA40CE37_9PEZI</name>
<proteinExistence type="predicted"/>